<proteinExistence type="predicted"/>
<sequence>MTIIWCVVPILLLFFGKAWSSSKIREYYSRSQRALQATVAREMDEQQPSWITDVSRRAEFTAGLCELSLKKGVPDWFLESIAGNEEGMHFLTRHAALMESFGAPFRDQIQAAAELVDGAWQRSQSRGY</sequence>
<evidence type="ECO:0000313" key="2">
    <source>
        <dbReference type="Proteomes" id="UP000198975"/>
    </source>
</evidence>
<name>A0A1C3Z9G9_9ENTR</name>
<dbReference type="Proteomes" id="UP000198975">
    <property type="component" value="Unassembled WGS sequence"/>
</dbReference>
<dbReference type="OrthoDB" id="6626057at2"/>
<protein>
    <submittedName>
        <fullName evidence="1">Uncharacterized protein</fullName>
    </submittedName>
</protein>
<gene>
    <name evidence="1" type="ORF">GA0061071_101464</name>
</gene>
<dbReference type="AlphaFoldDB" id="A0A1C3Z9G9"/>
<organism evidence="1 2">
    <name type="scientific">Kosakonia oryzendophytica</name>
    <dbReference type="NCBI Taxonomy" id="1005665"/>
    <lineage>
        <taxon>Bacteria</taxon>
        <taxon>Pseudomonadati</taxon>
        <taxon>Pseudomonadota</taxon>
        <taxon>Gammaproteobacteria</taxon>
        <taxon>Enterobacterales</taxon>
        <taxon>Enterobacteriaceae</taxon>
        <taxon>Kosakonia</taxon>
    </lineage>
</organism>
<accession>A0A1C3Z9G9</accession>
<keyword evidence="2" id="KW-1185">Reference proteome</keyword>
<evidence type="ECO:0000313" key="1">
    <source>
        <dbReference type="EMBL" id="SCB79029.1"/>
    </source>
</evidence>
<dbReference type="RefSeq" id="WP_088238160.1">
    <property type="nucleotide sequence ID" value="NZ_FMAY01000001.1"/>
</dbReference>
<dbReference type="EMBL" id="FMAY01000001">
    <property type="protein sequence ID" value="SCB79029.1"/>
    <property type="molecule type" value="Genomic_DNA"/>
</dbReference>
<reference evidence="2" key="1">
    <citation type="submission" date="2016-08" db="EMBL/GenBank/DDBJ databases">
        <authorList>
            <person name="Varghese N."/>
            <person name="Submissions Spin"/>
        </authorList>
    </citation>
    <scope>NUCLEOTIDE SEQUENCE [LARGE SCALE GENOMIC DNA]</scope>
    <source>
        <strain evidence="2">REICA_082</strain>
    </source>
</reference>